<evidence type="ECO:0000313" key="3">
    <source>
        <dbReference type="EMBL" id="KAJ1131288.1"/>
    </source>
</evidence>
<dbReference type="Proteomes" id="UP001066276">
    <property type="component" value="Chromosome 7"/>
</dbReference>
<keyword evidence="1" id="KW-1015">Disulfide bond</keyword>
<evidence type="ECO:0000313" key="4">
    <source>
        <dbReference type="Proteomes" id="UP001066276"/>
    </source>
</evidence>
<keyword evidence="2" id="KW-0472">Membrane</keyword>
<dbReference type="InterPro" id="IPR050412">
    <property type="entry name" value="Ig-like_Receptors_ImmuneReg"/>
</dbReference>
<dbReference type="GO" id="GO:0002764">
    <property type="term" value="P:immune response-regulating signaling pathway"/>
    <property type="evidence" value="ECO:0007669"/>
    <property type="project" value="TreeGrafter"/>
</dbReference>
<dbReference type="PANTHER" id="PTHR11738:SF186">
    <property type="entry name" value="OSTEOCLAST-ASSOCIATED IMMUNOGLOBULIN-LIKE RECEPTOR"/>
    <property type="match status" value="1"/>
</dbReference>
<keyword evidence="2" id="KW-0812">Transmembrane</keyword>
<comment type="caution">
    <text evidence="3">The sequence shown here is derived from an EMBL/GenBank/DDBJ whole genome shotgun (WGS) entry which is preliminary data.</text>
</comment>
<evidence type="ECO:0000256" key="1">
    <source>
        <dbReference type="ARBA" id="ARBA00023157"/>
    </source>
</evidence>
<gene>
    <name evidence="3" type="ORF">NDU88_009626</name>
</gene>
<evidence type="ECO:0000256" key="2">
    <source>
        <dbReference type="SAM" id="Phobius"/>
    </source>
</evidence>
<dbReference type="AlphaFoldDB" id="A0AAV7PSR4"/>
<sequence length="317" mass="34648">MDRKVHFNFADTSNPIAVKILPAGVGITSHVLNGLLISDEGRYTCLYEAKPEIKSPLSDPVQMYVVNLLQPNISMEPTSGEVTPGQSLVVHCTAECSYQILMFFLNQNGSTESIYMSSSVINNSAIFNIPAENITAGGHFFCNYEIQIKSRDLLSPPSNTLQAYVRSDVKIIYIGASAGALFLVVIVILVLVVCWWRRTSERPNGAVVSHSGGLHLKDAALSGEKPTAVNSAYHAGSRKLEDCSDSTYSNMGLQKQDSKDLGQEKFSGDPAYGNCYDSLFRNQPDGQKEQTGAEDYGKIYTSEPEECADAIYENFKG</sequence>
<dbReference type="InterPro" id="IPR013783">
    <property type="entry name" value="Ig-like_fold"/>
</dbReference>
<proteinExistence type="predicted"/>
<dbReference type="PANTHER" id="PTHR11738">
    <property type="entry name" value="MHC CLASS I NK CELL RECEPTOR"/>
    <property type="match status" value="1"/>
</dbReference>
<reference evidence="3" key="1">
    <citation type="journal article" date="2022" name="bioRxiv">
        <title>Sequencing and chromosome-scale assembly of the giantPleurodeles waltlgenome.</title>
        <authorList>
            <person name="Brown T."/>
            <person name="Elewa A."/>
            <person name="Iarovenko S."/>
            <person name="Subramanian E."/>
            <person name="Araus A.J."/>
            <person name="Petzold A."/>
            <person name="Susuki M."/>
            <person name="Suzuki K.-i.T."/>
            <person name="Hayashi T."/>
            <person name="Toyoda A."/>
            <person name="Oliveira C."/>
            <person name="Osipova E."/>
            <person name="Leigh N.D."/>
            <person name="Simon A."/>
            <person name="Yun M.H."/>
        </authorList>
    </citation>
    <scope>NUCLEOTIDE SEQUENCE</scope>
    <source>
        <strain evidence="3">20211129_DDA</strain>
        <tissue evidence="3">Liver</tissue>
    </source>
</reference>
<feature type="transmembrane region" description="Helical" evidence="2">
    <location>
        <begin position="171"/>
        <end position="196"/>
    </location>
</feature>
<organism evidence="3 4">
    <name type="scientific">Pleurodeles waltl</name>
    <name type="common">Iberian ribbed newt</name>
    <dbReference type="NCBI Taxonomy" id="8319"/>
    <lineage>
        <taxon>Eukaryota</taxon>
        <taxon>Metazoa</taxon>
        <taxon>Chordata</taxon>
        <taxon>Craniata</taxon>
        <taxon>Vertebrata</taxon>
        <taxon>Euteleostomi</taxon>
        <taxon>Amphibia</taxon>
        <taxon>Batrachia</taxon>
        <taxon>Caudata</taxon>
        <taxon>Salamandroidea</taxon>
        <taxon>Salamandridae</taxon>
        <taxon>Pleurodelinae</taxon>
        <taxon>Pleurodeles</taxon>
    </lineage>
</organism>
<dbReference type="Gene3D" id="2.60.40.10">
    <property type="entry name" value="Immunoglobulins"/>
    <property type="match status" value="1"/>
</dbReference>
<keyword evidence="4" id="KW-1185">Reference proteome</keyword>
<dbReference type="EMBL" id="JANPWB010000011">
    <property type="protein sequence ID" value="KAJ1131288.1"/>
    <property type="molecule type" value="Genomic_DNA"/>
</dbReference>
<accession>A0AAV7PSR4</accession>
<dbReference type="InterPro" id="IPR036179">
    <property type="entry name" value="Ig-like_dom_sf"/>
</dbReference>
<name>A0AAV7PSR4_PLEWA</name>
<keyword evidence="2" id="KW-1133">Transmembrane helix</keyword>
<dbReference type="SUPFAM" id="SSF48726">
    <property type="entry name" value="Immunoglobulin"/>
    <property type="match status" value="1"/>
</dbReference>
<protein>
    <submittedName>
        <fullName evidence="3">Uncharacterized protein</fullName>
    </submittedName>
</protein>